<accession>V6RWZ3</accession>
<dbReference type="AlphaFoldDB" id="V6RWZ3"/>
<dbReference type="RefSeq" id="WP_023571936.1">
    <property type="nucleotide sequence ID" value="NZ_AVBI01000024.1"/>
</dbReference>
<evidence type="ECO:0008006" key="4">
    <source>
        <dbReference type="Google" id="ProtNLM"/>
    </source>
</evidence>
<evidence type="ECO:0000313" key="3">
    <source>
        <dbReference type="Proteomes" id="UP000319848"/>
    </source>
</evidence>
<evidence type="ECO:0000313" key="2">
    <source>
        <dbReference type="EMBL" id="TWI11799.1"/>
    </source>
</evidence>
<protein>
    <recommendedName>
        <fullName evidence="4">Carboxypeptidase-like protein</fullName>
    </recommendedName>
</protein>
<dbReference type="STRING" id="1341154.FCR2A7T_28590"/>
<gene>
    <name evidence="2" type="ORF">IP98_01967</name>
</gene>
<proteinExistence type="predicted"/>
<name>V6RWZ3_9FLAO</name>
<dbReference type="EMBL" id="VLKQ01000008">
    <property type="protein sequence ID" value="TWI11799.1"/>
    <property type="molecule type" value="Genomic_DNA"/>
</dbReference>
<dbReference type="Proteomes" id="UP000319848">
    <property type="component" value="Unassembled WGS sequence"/>
</dbReference>
<reference evidence="2 3" key="1">
    <citation type="journal article" date="2015" name="Stand. Genomic Sci.">
        <title>Genomic Encyclopedia of Bacterial and Archaeal Type Strains, Phase III: the genomes of soil and plant-associated and newly described type strains.</title>
        <authorList>
            <person name="Whitman W.B."/>
            <person name="Woyke T."/>
            <person name="Klenk H.P."/>
            <person name="Zhou Y."/>
            <person name="Lilburn T.G."/>
            <person name="Beck B.J."/>
            <person name="De Vos P."/>
            <person name="Vandamme P."/>
            <person name="Eisen J.A."/>
            <person name="Garrity G."/>
            <person name="Hugenholtz P."/>
            <person name="Kyrpides N.C."/>
        </authorList>
    </citation>
    <scope>NUCLEOTIDE SEQUENCE [LARGE SCALE GENOMIC DNA]</scope>
    <source>
        <strain evidence="2 3">CGMCC 1.7270</strain>
    </source>
</reference>
<evidence type="ECO:0000256" key="1">
    <source>
        <dbReference type="SAM" id="SignalP"/>
    </source>
</evidence>
<organism evidence="2 3">
    <name type="scientific">Flavobacterium cauense R2A-7</name>
    <dbReference type="NCBI Taxonomy" id="1341154"/>
    <lineage>
        <taxon>Bacteria</taxon>
        <taxon>Pseudomonadati</taxon>
        <taxon>Bacteroidota</taxon>
        <taxon>Flavobacteriia</taxon>
        <taxon>Flavobacteriales</taxon>
        <taxon>Flavobacteriaceae</taxon>
        <taxon>Flavobacterium</taxon>
    </lineage>
</organism>
<feature type="signal peptide" evidence="1">
    <location>
        <begin position="1"/>
        <end position="19"/>
    </location>
</feature>
<feature type="chain" id="PRO_5030178592" description="Carboxypeptidase-like protein" evidence="1">
    <location>
        <begin position="20"/>
        <end position="240"/>
    </location>
</feature>
<keyword evidence="1" id="KW-0732">Signal</keyword>
<comment type="caution">
    <text evidence="2">The sequence shown here is derived from an EMBL/GenBank/DDBJ whole genome shotgun (WGS) entry which is preliminary data.</text>
</comment>
<sequence length="240" mass="27550">MKRFIIFFTLFLFHSAIFGQSNLHGLVRSNGNAIANVDVVNVTKKIAKKTNDKGVFSIAAVAGDEIVFVLKDYYEKKIRVSPEQLNSNVAFELEKRGIELQELEIDKSPKINTDMSYESVKKAKLENEQSKAKVIGVYTGEIEYGVDFVEIGNKVIKFLDRQLARKFEKDAPSKGESFKNYVKREFPNDFFITKLNLKENEIDSFIDFCENDLKAKHVTDKNGVLDVLDFLIEKRKQFKN</sequence>
<dbReference type="OrthoDB" id="1431099at2"/>
<keyword evidence="3" id="KW-1185">Reference proteome</keyword>